<dbReference type="STRING" id="631362.Thi970DRAFT_02316"/>
<dbReference type="RefSeq" id="WP_009148654.1">
    <property type="nucleotide sequence ID" value="NZ_CP121471.1"/>
</dbReference>
<sequence>MASEEEKKRQLVRVLSLMIEGLAKGIYDLFDDSAFALMRIVGTDLLEIMQKEMGLEIEGENPTDVLNELLRIWVDEIGFFDDATVKEIENGWMIEGNRCKGWNLTQKILATGVKQPFTCPVMNTMNAALAKMEVQTHMNIEPIPETRGTRFTLTRI</sequence>
<organism evidence="1 2">
    <name type="scientific">Thiorhodovibrio frisius</name>
    <dbReference type="NCBI Taxonomy" id="631362"/>
    <lineage>
        <taxon>Bacteria</taxon>
        <taxon>Pseudomonadati</taxon>
        <taxon>Pseudomonadota</taxon>
        <taxon>Gammaproteobacteria</taxon>
        <taxon>Chromatiales</taxon>
        <taxon>Chromatiaceae</taxon>
        <taxon>Thiorhodovibrio</taxon>
    </lineage>
</organism>
<dbReference type="Proteomes" id="UP000002964">
    <property type="component" value="Unassembled WGS sequence"/>
</dbReference>
<dbReference type="AlphaFoldDB" id="H8YZE3"/>
<reference evidence="1 2" key="2">
    <citation type="submission" date="2011-11" db="EMBL/GenBank/DDBJ databases">
        <authorList>
            <consortium name="US DOE Joint Genome Institute"/>
            <person name="Lucas S."/>
            <person name="Han J."/>
            <person name="Lapidus A."/>
            <person name="Cheng J.-F."/>
            <person name="Goodwin L."/>
            <person name="Pitluck S."/>
            <person name="Peters L."/>
            <person name="Ovchinnikova G."/>
            <person name="Zhang X."/>
            <person name="Detter J.C."/>
            <person name="Han C."/>
            <person name="Tapia R."/>
            <person name="Land M."/>
            <person name="Hauser L."/>
            <person name="Kyrpides N."/>
            <person name="Ivanova N."/>
            <person name="Pagani I."/>
            <person name="Vogl K."/>
            <person name="Liu Z."/>
            <person name="Overmann J."/>
            <person name="Frigaard N.-U."/>
            <person name="Bryant D."/>
            <person name="Woyke T."/>
        </authorList>
    </citation>
    <scope>NUCLEOTIDE SEQUENCE [LARGE SCALE GENOMIC DNA]</scope>
    <source>
        <strain evidence="1 2">970</strain>
    </source>
</reference>
<keyword evidence="2" id="KW-1185">Reference proteome</keyword>
<evidence type="ECO:0000313" key="2">
    <source>
        <dbReference type="Proteomes" id="UP000002964"/>
    </source>
</evidence>
<gene>
    <name evidence="1" type="ORF">Thi970DRAFT_02316</name>
</gene>
<protein>
    <submittedName>
        <fullName evidence="1">Uncharacterized protein</fullName>
    </submittedName>
</protein>
<accession>H8YZE3</accession>
<reference evidence="2" key="1">
    <citation type="submission" date="2011-06" db="EMBL/GenBank/DDBJ databases">
        <authorList>
            <consortium name="US DOE Joint Genome Institute (JGI-PGF)"/>
            <person name="Lucas S."/>
            <person name="Han J."/>
            <person name="Lapidus A."/>
            <person name="Cheng J.-F."/>
            <person name="Goodwin L."/>
            <person name="Pitluck S."/>
            <person name="Peters L."/>
            <person name="Land M.L."/>
            <person name="Hauser L."/>
            <person name="Vogl K."/>
            <person name="Liu Z."/>
            <person name="Overmann J."/>
            <person name="Frigaard N.-U."/>
            <person name="Bryant D.A."/>
            <person name="Woyke T.J."/>
        </authorList>
    </citation>
    <scope>NUCLEOTIDE SEQUENCE [LARGE SCALE GENOMIC DNA]</scope>
    <source>
        <strain evidence="2">970</strain>
    </source>
</reference>
<name>H8YZE3_9GAMM</name>
<dbReference type="OrthoDB" id="9864111at2"/>
<dbReference type="eggNOG" id="ENOG50348II">
    <property type="taxonomic scope" value="Bacteria"/>
</dbReference>
<proteinExistence type="predicted"/>
<evidence type="ECO:0000313" key="1">
    <source>
        <dbReference type="EMBL" id="EIC22070.1"/>
    </source>
</evidence>
<dbReference type="EMBL" id="JH603169">
    <property type="protein sequence ID" value="EIC22070.1"/>
    <property type="molecule type" value="Genomic_DNA"/>
</dbReference>
<dbReference type="HOGENOM" id="CLU_1685778_0_0_6"/>